<dbReference type="PANTHER" id="PTHR10642:SF26">
    <property type="entry name" value="RIBONUCLEASE H1"/>
    <property type="match status" value="1"/>
</dbReference>
<dbReference type="EC" id="3.1.26.4" evidence="3"/>
<dbReference type="InterPro" id="IPR012337">
    <property type="entry name" value="RNaseH-like_sf"/>
</dbReference>
<feature type="compositionally biased region" description="Polar residues" evidence="8">
    <location>
        <begin position="275"/>
        <end position="304"/>
    </location>
</feature>
<keyword evidence="6" id="KW-0255">Endonuclease</keyword>
<dbReference type="InterPro" id="IPR026960">
    <property type="entry name" value="RVT-Znf"/>
</dbReference>
<dbReference type="Gene3D" id="3.60.10.10">
    <property type="entry name" value="Endonuclease/exonuclease/phosphatase"/>
    <property type="match status" value="1"/>
</dbReference>
<dbReference type="InterPro" id="IPR005135">
    <property type="entry name" value="Endo/exonuclease/phosphatase"/>
</dbReference>
<feature type="region of interest" description="Disordered" evidence="8">
    <location>
        <begin position="213"/>
        <end position="323"/>
    </location>
</feature>
<keyword evidence="7" id="KW-0378">Hydrolase</keyword>
<keyword evidence="5" id="KW-0479">Metal-binding</keyword>
<evidence type="ECO:0000256" key="4">
    <source>
        <dbReference type="ARBA" id="ARBA00022722"/>
    </source>
</evidence>
<evidence type="ECO:0000256" key="7">
    <source>
        <dbReference type="ARBA" id="ARBA00022801"/>
    </source>
</evidence>
<keyword evidence="11" id="KW-1185">Reference proteome</keyword>
<name>A0A8H5HDV7_9AGAR</name>
<keyword evidence="4" id="KW-0540">Nuclease</keyword>
<dbReference type="InterPro" id="IPR002156">
    <property type="entry name" value="RNaseH_domain"/>
</dbReference>
<evidence type="ECO:0000256" key="6">
    <source>
        <dbReference type="ARBA" id="ARBA00022759"/>
    </source>
</evidence>
<dbReference type="InterPro" id="IPR001878">
    <property type="entry name" value="Znf_CCHC"/>
</dbReference>
<dbReference type="Gene3D" id="3.30.420.10">
    <property type="entry name" value="Ribonuclease H-like superfamily/Ribonuclease H"/>
    <property type="match status" value="1"/>
</dbReference>
<evidence type="ECO:0000313" key="11">
    <source>
        <dbReference type="Proteomes" id="UP000565441"/>
    </source>
</evidence>
<dbReference type="SMART" id="SM00343">
    <property type="entry name" value="ZnF_C2HC"/>
    <property type="match status" value="2"/>
</dbReference>
<evidence type="ECO:0000313" key="10">
    <source>
        <dbReference type="EMBL" id="KAF5381553.1"/>
    </source>
</evidence>
<proteinExistence type="inferred from homology"/>
<sequence length="1674" mass="189919">MYTDAWGGASGSGSRSSGERCSPNRDEHQKLSISRPVARSRPNQKRDFEKPWTMVLDGASPELRAFLLWQQTFAVSRELAFHALPFDKDARSWVIMNISGDAVEEGDQARNEALGRIKSTLWHNSRFRTMVNRLTSASSLWGSGSVNERVVAATNTFDLRFIDTDDVNGRKAPIWQLTGKPLTDDHRLHADYLNIVRNIPYWSTAPGGFTTLGHPGYRARRSANTRPPNGEHTMGEGASPPTQSASTVQSAGSPQSADPGSTPSGEPDVEEGLNPTPTEQSQRQATSSGTENPNTPQTSAQNEPNIPPTPEPRTNPQGKKSKRGSLGLATLNIKGGGSHTTRGKWPHLWQIMREQSLDILAIQESHLDDLRRDEIQQMFSEQIHILNSWDRTNPNARGIAFILNKRTTRWKEAKIDELIPGRATLLHIPWHESNVTKIMGVYAPNNTNENAEFWEELEQKWRSGAFTKPDILLGDTNFVEDSMDRIPTKPPPLAPAVALGTLKTSFGLIDGWRQTFPTMRKFTFRTERGDSQSRLDRIYISETLIRFSHSWEISNTGLSTDHKLVSVRILNPASPYLGRGRYAIPNALLQHKDLRNKITELGKLYQKKLDKLDDKPRDRENNPQREHKIFKDKLVKTIRKYAKTVMPRIQKTINNLEKDRDDILNNTGIDDSEKRTTAALLDERITQLEKVRHNRARDNLATKCRLENETNSKFWYQLNKAKKPRDTIAALRNPNVDPPTLVRKSSEMAQIAKQYHENLQKEGIPEGTNVDAITDNVLQHINKSLDGQKKAQLAQRISKAERDSTEIPAGIHIANDGEPTRVLGAFVGNHVDQLDVWTPTIEKITKDLEIWNKGYPTLKGRSKITKNIIGGYTQFLTRVQGMPKVVENRLDKMSREYMWNGAKIPPVNRATLNQETSKGGQKCLNIKARNEAIELTKLRSYLRFDDERPRWAKVADELMGRNISTRRRVRDETSIVNPYLQNYTVKTRMSNTTLPESLIRMLRTADKHNVSFAPIALSTELKNEMPMWYHVGVTNNKTLINNDDWARCQRHNHKITTVGEMLTYINKRPTPGERTHKERVNCACKCCQRSRRLGCQNPDKCRKVGKKSLNALSDKWHPKSNLELQVAPNDELPEIGQRGEDTDSPITFNQNYITQDNLTNGIRVFINDKTQTNSPATPIRDNTDNTPEIRVWTDGSCIANGDENARAGSGLWYGENDQRNLAIKLPLDMEQSNNSGEAAAILIAARNAPPNATLHIFSDSKIVIEGLTKNLNTWEDKGWIGISNRTILKATVAQLRARKGTTLFTKVKGHSGDVGNDGADALAKMGAMKNEADAIDLQILENFDLSGAKLSTMTQALLYKGIMEQETVKTRRKTLIHLDIVRHTIQEKMGDLPSDSRIWQSLYNRDISKNISAFLWRAMHNSYPIGDFWSQITNFEHRSKCQTCDTEESMDHILTECPDSCQGTVWRLAETLWAKKGFPWFPPSLGQQLGCALINFKDGEGKLKVGVSRLYRIIMSESTHLIWKLRCEWRIGRESDPERKHTENEVVNRWFEAINRRLKFDCLMTDNMRYGRKAIRSSLVKQTWEGTLQDEENLPTKCFKKSTRPWVKIAKDVKQQQIRDKACILCGDPEHWMRDCPTANAMGRATYLIGDDIFKFHHKTEEGNTGAIQDLPRL</sequence>
<feature type="region of interest" description="Disordered" evidence="8">
    <location>
        <begin position="1"/>
        <end position="46"/>
    </location>
</feature>
<evidence type="ECO:0000256" key="5">
    <source>
        <dbReference type="ARBA" id="ARBA00022723"/>
    </source>
</evidence>
<evidence type="ECO:0000256" key="2">
    <source>
        <dbReference type="ARBA" id="ARBA00005300"/>
    </source>
</evidence>
<reference evidence="10 11" key="1">
    <citation type="journal article" date="2020" name="ISME J.">
        <title>Uncovering the hidden diversity of litter-decomposition mechanisms in mushroom-forming fungi.</title>
        <authorList>
            <person name="Floudas D."/>
            <person name="Bentzer J."/>
            <person name="Ahren D."/>
            <person name="Johansson T."/>
            <person name="Persson P."/>
            <person name="Tunlid A."/>
        </authorList>
    </citation>
    <scope>NUCLEOTIDE SEQUENCE [LARGE SCALE GENOMIC DNA]</scope>
    <source>
        <strain evidence="10 11">CBS 661.87</strain>
    </source>
</reference>
<evidence type="ECO:0000256" key="8">
    <source>
        <dbReference type="SAM" id="MobiDB-lite"/>
    </source>
</evidence>
<dbReference type="OrthoDB" id="3047174at2759"/>
<comment type="catalytic activity">
    <reaction evidence="1">
        <text>Endonucleolytic cleavage to 5'-phosphomonoester.</text>
        <dbReference type="EC" id="3.1.26.4"/>
    </reaction>
</comment>
<dbReference type="EMBL" id="JAACJP010000010">
    <property type="protein sequence ID" value="KAF5381553.1"/>
    <property type="molecule type" value="Genomic_DNA"/>
</dbReference>
<dbReference type="GO" id="GO:0004523">
    <property type="term" value="F:RNA-DNA hybrid ribonuclease activity"/>
    <property type="evidence" value="ECO:0007669"/>
    <property type="project" value="UniProtKB-EC"/>
</dbReference>
<dbReference type="Pfam" id="PF00075">
    <property type="entry name" value="RNase_H"/>
    <property type="match status" value="1"/>
</dbReference>
<dbReference type="Proteomes" id="UP000565441">
    <property type="component" value="Unassembled WGS sequence"/>
</dbReference>
<accession>A0A8H5HDV7</accession>
<evidence type="ECO:0000256" key="1">
    <source>
        <dbReference type="ARBA" id="ARBA00000077"/>
    </source>
</evidence>
<dbReference type="CDD" id="cd09280">
    <property type="entry name" value="RNase_HI_eukaryote_like"/>
    <property type="match status" value="1"/>
</dbReference>
<dbReference type="Pfam" id="PF13966">
    <property type="entry name" value="zf-RVT"/>
    <property type="match status" value="1"/>
</dbReference>
<comment type="similarity">
    <text evidence="2">Belongs to the RNase H family.</text>
</comment>
<gene>
    <name evidence="10" type="ORF">D9615_005523</name>
</gene>
<dbReference type="GO" id="GO:0003676">
    <property type="term" value="F:nucleic acid binding"/>
    <property type="evidence" value="ECO:0007669"/>
    <property type="project" value="InterPro"/>
</dbReference>
<dbReference type="InterPro" id="IPR050092">
    <property type="entry name" value="RNase_H"/>
</dbReference>
<dbReference type="GO" id="GO:0008270">
    <property type="term" value="F:zinc ion binding"/>
    <property type="evidence" value="ECO:0007669"/>
    <property type="project" value="InterPro"/>
</dbReference>
<evidence type="ECO:0000259" key="9">
    <source>
        <dbReference type="PROSITE" id="PS50879"/>
    </source>
</evidence>
<feature type="compositionally biased region" description="Polar residues" evidence="8">
    <location>
        <begin position="240"/>
        <end position="264"/>
    </location>
</feature>
<comment type="caution">
    <text evidence="10">The sequence shown here is derived from an EMBL/GenBank/DDBJ whole genome shotgun (WGS) entry which is preliminary data.</text>
</comment>
<dbReference type="InterPro" id="IPR036691">
    <property type="entry name" value="Endo/exonu/phosph_ase_sf"/>
</dbReference>
<evidence type="ECO:0000256" key="3">
    <source>
        <dbReference type="ARBA" id="ARBA00012180"/>
    </source>
</evidence>
<protein>
    <recommendedName>
        <fullName evidence="3">ribonuclease H</fullName>
        <ecNumber evidence="3">3.1.26.4</ecNumber>
    </recommendedName>
</protein>
<dbReference type="SUPFAM" id="SSF56219">
    <property type="entry name" value="DNase I-like"/>
    <property type="match status" value="1"/>
</dbReference>
<dbReference type="SUPFAM" id="SSF53098">
    <property type="entry name" value="Ribonuclease H-like"/>
    <property type="match status" value="1"/>
</dbReference>
<dbReference type="PANTHER" id="PTHR10642">
    <property type="entry name" value="RIBONUCLEASE H1"/>
    <property type="match status" value="1"/>
</dbReference>
<dbReference type="GO" id="GO:0043137">
    <property type="term" value="P:DNA replication, removal of RNA primer"/>
    <property type="evidence" value="ECO:0007669"/>
    <property type="project" value="TreeGrafter"/>
</dbReference>
<dbReference type="PROSITE" id="PS50879">
    <property type="entry name" value="RNASE_H_1"/>
    <property type="match status" value="1"/>
</dbReference>
<feature type="domain" description="RNase H type-1" evidence="9">
    <location>
        <begin position="1185"/>
        <end position="1328"/>
    </location>
</feature>
<organism evidence="10 11">
    <name type="scientific">Tricholomella constricta</name>
    <dbReference type="NCBI Taxonomy" id="117010"/>
    <lineage>
        <taxon>Eukaryota</taxon>
        <taxon>Fungi</taxon>
        <taxon>Dikarya</taxon>
        <taxon>Basidiomycota</taxon>
        <taxon>Agaricomycotina</taxon>
        <taxon>Agaricomycetes</taxon>
        <taxon>Agaricomycetidae</taxon>
        <taxon>Agaricales</taxon>
        <taxon>Tricholomatineae</taxon>
        <taxon>Lyophyllaceae</taxon>
        <taxon>Tricholomella</taxon>
    </lineage>
</organism>
<dbReference type="Pfam" id="PF03372">
    <property type="entry name" value="Exo_endo_phos"/>
    <property type="match status" value="1"/>
</dbReference>
<dbReference type="InterPro" id="IPR036397">
    <property type="entry name" value="RNaseH_sf"/>
</dbReference>